<feature type="domain" description="HipA-like C-terminal" evidence="4">
    <location>
        <begin position="83"/>
        <end position="288"/>
    </location>
</feature>
<name>A0A0N8W0S5_9CORY</name>
<dbReference type="GO" id="GO:0003677">
    <property type="term" value="F:DNA binding"/>
    <property type="evidence" value="ECO:0007669"/>
    <property type="project" value="UniProtKB-KW"/>
</dbReference>
<organism evidence="5 6">
    <name type="scientific">Corynebacterium lowii</name>
    <dbReference type="NCBI Taxonomy" id="1544413"/>
    <lineage>
        <taxon>Bacteria</taxon>
        <taxon>Bacillati</taxon>
        <taxon>Actinomycetota</taxon>
        <taxon>Actinomycetes</taxon>
        <taxon>Mycobacteriales</taxon>
        <taxon>Corynebacteriaceae</taxon>
        <taxon>Corynebacterium</taxon>
    </lineage>
</organism>
<keyword evidence="3" id="KW-0418">Kinase</keyword>
<evidence type="ECO:0000313" key="5">
    <source>
        <dbReference type="EMBL" id="KQB87514.1"/>
    </source>
</evidence>
<dbReference type="EMBL" id="LKEV01000001">
    <property type="protein sequence ID" value="KQB87514.1"/>
    <property type="molecule type" value="Genomic_DNA"/>
</dbReference>
<dbReference type="GO" id="GO:0005829">
    <property type="term" value="C:cytosol"/>
    <property type="evidence" value="ECO:0007669"/>
    <property type="project" value="TreeGrafter"/>
</dbReference>
<proteinExistence type="inferred from homology"/>
<dbReference type="AlphaFoldDB" id="A0A0N8W0S5"/>
<dbReference type="PANTHER" id="PTHR37419">
    <property type="entry name" value="SERINE/THREONINE-PROTEIN KINASE TOXIN HIPA"/>
    <property type="match status" value="1"/>
</dbReference>
<evidence type="ECO:0000259" key="4">
    <source>
        <dbReference type="Pfam" id="PF07804"/>
    </source>
</evidence>
<dbReference type="PATRIC" id="fig|1544413.3.peg.577"/>
<keyword evidence="6" id="KW-1185">Reference proteome</keyword>
<sequence length="326" mass="35798">MPVRRGEHLAALMDVDFLLGVSDNTRQGALRFRSLGETDFLGEPSKVPHLISLPELLRASDELISEDDPVEAIKHLLDTGSTGLGGARPKASVLLEDGSLAIVKFPHGSDRWDVMAWEATMLDLQEKAGIVVPQRRLIRVGRRNVLVVRRFDRGKDGARIGYMSAMTATESSDGDQRDYADIAEAMRDISSSVKKDHRSLYRRVIANAALGNTDDHLRNHGFIAVGGGWELSPVFDVNPNPDIHNRRATSVVGTDTFPDEVGAVLDLAEECGMRLEGAKRELLRIADSFADWETLARNNGIAQREILMMADSIRPRLGAIAAIGDR</sequence>
<evidence type="ECO:0000256" key="3">
    <source>
        <dbReference type="ARBA" id="ARBA00022777"/>
    </source>
</evidence>
<comment type="similarity">
    <text evidence="1">Belongs to the HipA Ser/Thr kinase family.</text>
</comment>
<dbReference type="Proteomes" id="UP000050488">
    <property type="component" value="Unassembled WGS sequence"/>
</dbReference>
<protein>
    <submittedName>
        <fullName evidence="5">Putative DNA-binding transcriptional regulator</fullName>
    </submittedName>
</protein>
<dbReference type="Gene3D" id="1.10.1070.20">
    <property type="match status" value="1"/>
</dbReference>
<keyword evidence="2" id="KW-0808">Transferase</keyword>
<keyword evidence="5" id="KW-0238">DNA-binding</keyword>
<dbReference type="Pfam" id="PF07804">
    <property type="entry name" value="HipA_C"/>
    <property type="match status" value="1"/>
</dbReference>
<dbReference type="STRING" id="1544413.Clow_00573"/>
<evidence type="ECO:0000256" key="2">
    <source>
        <dbReference type="ARBA" id="ARBA00022679"/>
    </source>
</evidence>
<gene>
    <name evidence="5" type="ORF">Clow_00573</name>
</gene>
<comment type="caution">
    <text evidence="5">The sequence shown here is derived from an EMBL/GenBank/DDBJ whole genome shotgun (WGS) entry which is preliminary data.</text>
</comment>
<reference evidence="5 6" key="1">
    <citation type="submission" date="2015-10" db="EMBL/GenBank/DDBJ databases">
        <title>Corynebacteirum lowii and Corynebacterium oculi species nova, derived from human clinical disease and and emended description of Corynebacterium mastiditis.</title>
        <authorList>
            <person name="Bernard K."/>
            <person name="Pacheco A.L."/>
            <person name="Mcdougall C."/>
            <person name="Burtx T."/>
            <person name="Weibe D."/>
            <person name="Tyler S."/>
            <person name="Olson A.B."/>
            <person name="Cnockaert M."/>
            <person name="Eguchi H."/>
            <person name="Kuwahara T."/>
            <person name="Nakayama-Imaohji H."/>
            <person name="Boudewijins M."/>
            <person name="Van Hoecke F."/>
            <person name="Bernier A.-M."/>
            <person name="Vandamme P."/>
        </authorList>
    </citation>
    <scope>NUCLEOTIDE SEQUENCE [LARGE SCALE GENOMIC DNA]</scope>
    <source>
        <strain evidence="5 6">NML 130206</strain>
    </source>
</reference>
<dbReference type="InterPro" id="IPR012893">
    <property type="entry name" value="HipA-like_C"/>
</dbReference>
<dbReference type="InterPro" id="IPR052028">
    <property type="entry name" value="HipA_Ser/Thr_kinase"/>
</dbReference>
<accession>A0A0N8W0S5</accession>
<evidence type="ECO:0000313" key="6">
    <source>
        <dbReference type="Proteomes" id="UP000050488"/>
    </source>
</evidence>
<dbReference type="GO" id="GO:0004674">
    <property type="term" value="F:protein serine/threonine kinase activity"/>
    <property type="evidence" value="ECO:0007669"/>
    <property type="project" value="TreeGrafter"/>
</dbReference>
<evidence type="ECO:0000256" key="1">
    <source>
        <dbReference type="ARBA" id="ARBA00010164"/>
    </source>
</evidence>